<organism evidence="1 2">
    <name type="scientific">Mucilaginibacter litoreus</name>
    <dbReference type="NCBI Taxonomy" id="1048221"/>
    <lineage>
        <taxon>Bacteria</taxon>
        <taxon>Pseudomonadati</taxon>
        <taxon>Bacteroidota</taxon>
        <taxon>Sphingobacteriia</taxon>
        <taxon>Sphingobacteriales</taxon>
        <taxon>Sphingobacteriaceae</taxon>
        <taxon>Mucilaginibacter</taxon>
    </lineage>
</organism>
<evidence type="ECO:0000313" key="1">
    <source>
        <dbReference type="EMBL" id="MFD0795147.1"/>
    </source>
</evidence>
<comment type="caution">
    <text evidence="1">The sequence shown here is derived from an EMBL/GenBank/DDBJ whole genome shotgun (WGS) entry which is preliminary data.</text>
</comment>
<gene>
    <name evidence="1" type="ORF">ACFQZX_16105</name>
</gene>
<protein>
    <recommendedName>
        <fullName evidence="3">Immunity protein 35</fullName>
    </recommendedName>
</protein>
<evidence type="ECO:0008006" key="3">
    <source>
        <dbReference type="Google" id="ProtNLM"/>
    </source>
</evidence>
<sequence>MTDKIKKAIESQKQLIIRYLEMDFDLIIDPYIYGEDLFQQEFVWAWFDHSGTCYKFFTEHIKSVKISKQGFEVQNGIEYYYASEESFWAFNESIKHYITFKGN</sequence>
<dbReference type="Proteomes" id="UP001597010">
    <property type="component" value="Unassembled WGS sequence"/>
</dbReference>
<keyword evidence="2" id="KW-1185">Reference proteome</keyword>
<name>A0ABW3AW87_9SPHI</name>
<evidence type="ECO:0000313" key="2">
    <source>
        <dbReference type="Proteomes" id="UP001597010"/>
    </source>
</evidence>
<proteinExistence type="predicted"/>
<dbReference type="RefSeq" id="WP_377117265.1">
    <property type="nucleotide sequence ID" value="NZ_JBHTHZ010000014.1"/>
</dbReference>
<reference evidence="2" key="1">
    <citation type="journal article" date="2019" name="Int. J. Syst. Evol. Microbiol.">
        <title>The Global Catalogue of Microorganisms (GCM) 10K type strain sequencing project: providing services to taxonomists for standard genome sequencing and annotation.</title>
        <authorList>
            <consortium name="The Broad Institute Genomics Platform"/>
            <consortium name="The Broad Institute Genome Sequencing Center for Infectious Disease"/>
            <person name="Wu L."/>
            <person name="Ma J."/>
        </authorList>
    </citation>
    <scope>NUCLEOTIDE SEQUENCE [LARGE SCALE GENOMIC DNA]</scope>
    <source>
        <strain evidence="2">CCUG 61484</strain>
    </source>
</reference>
<dbReference type="EMBL" id="JBHTHZ010000014">
    <property type="protein sequence ID" value="MFD0795147.1"/>
    <property type="molecule type" value="Genomic_DNA"/>
</dbReference>
<accession>A0ABW3AW87</accession>